<dbReference type="GeneID" id="173153"/>
<dbReference type="AlphaFoldDB" id="Q9XW20"/>
<dbReference type="IntAct" id="Q9XW20">
    <property type="interactions" value="1"/>
</dbReference>
<evidence type="ECO:0000256" key="2">
    <source>
        <dbReference type="SAM" id="Phobius"/>
    </source>
</evidence>
<protein>
    <submittedName>
        <fullName evidence="3">Dynein regulatory complex subunit 4</fullName>
    </submittedName>
</protein>
<keyword evidence="6" id="KW-1267">Proteomics identification</keyword>
<dbReference type="SMR" id="Q9XW20"/>
<sequence length="248" mass="27964">MESSSRIEIATLKDELLDELKRRVAEKTAQNVKLQQDAEEISKKLDAALSPRKDRITQLESRLEVVQQAAKAQQKRWEGELASSRAQNEQLSEEKSQLQKENEELLLVLLRTEGIVDANKSLSEQLANAQDAEVSMTTLKETVAKLEEENNVLQATWAEERSGLVNELIDTKEKLAKSAQAQTELDESHRDIMTAVPVAKRTAMDEMFPELDPAIRQLVHLIGQNENYMYAAAGLALYALLIHLYILL</sequence>
<keyword evidence="2" id="KW-1133">Transmembrane helix</keyword>
<evidence type="ECO:0007829" key="6">
    <source>
        <dbReference type="PeptideAtlas" id="Q9XW20"/>
    </source>
</evidence>
<dbReference type="WormBase" id="Y18D10A.11">
    <property type="protein sequence ID" value="CE21407"/>
    <property type="gene ID" value="WBGene00012481"/>
</dbReference>
<feature type="region of interest" description="Disordered" evidence="1">
    <location>
        <begin position="77"/>
        <end position="97"/>
    </location>
</feature>
<keyword evidence="4" id="KW-1185">Reference proteome</keyword>
<dbReference type="eggNOG" id="ENOG502R11J">
    <property type="taxonomic scope" value="Eukaryota"/>
</dbReference>
<dbReference type="InParanoid" id="Q9XW20"/>
<dbReference type="PIR" id="T26523">
    <property type="entry name" value="T26523"/>
</dbReference>
<dbReference type="UCSC" id="Y18D10A.11">
    <property type="organism name" value="c. elegans"/>
</dbReference>
<name>Q9XW20_CAEEL</name>
<dbReference type="EMBL" id="BX284601">
    <property type="protein sequence ID" value="CAA22314.1"/>
    <property type="molecule type" value="Genomic_DNA"/>
</dbReference>
<dbReference type="DIP" id="DIP-25243N"/>
<feature type="transmembrane region" description="Helical" evidence="2">
    <location>
        <begin position="228"/>
        <end position="247"/>
    </location>
</feature>
<evidence type="ECO:0000313" key="3">
    <source>
        <dbReference type="EMBL" id="CAA22314.1"/>
    </source>
</evidence>
<dbReference type="AGR" id="WB:WBGene00012481"/>
<keyword evidence="2" id="KW-0812">Transmembrane</keyword>
<dbReference type="PeptideAtlas" id="Q9XW20"/>
<gene>
    <name evidence="3" type="ORF">CELE_Y18D10A.11</name>
    <name evidence="3 5" type="ORF">Y18D10A.11</name>
</gene>
<dbReference type="Bgee" id="WBGene00012481">
    <property type="expression patterns" value="Expressed in germ line (C elegans) and 4 other cell types or tissues"/>
</dbReference>
<organism evidence="3 4">
    <name type="scientific">Caenorhabditis elegans</name>
    <dbReference type="NCBI Taxonomy" id="6239"/>
    <lineage>
        <taxon>Eukaryota</taxon>
        <taxon>Metazoa</taxon>
        <taxon>Ecdysozoa</taxon>
        <taxon>Nematoda</taxon>
        <taxon>Chromadorea</taxon>
        <taxon>Rhabditida</taxon>
        <taxon>Rhabditina</taxon>
        <taxon>Rhabditomorpha</taxon>
        <taxon>Rhabditoidea</taxon>
        <taxon>Rhabditidae</taxon>
        <taxon>Peloderinae</taxon>
        <taxon>Caenorhabditis</taxon>
    </lineage>
</organism>
<evidence type="ECO:0000313" key="5">
    <source>
        <dbReference type="WormBase" id="Y18D10A.11"/>
    </source>
</evidence>
<dbReference type="PaxDb" id="6239-Y18D10A.11"/>
<dbReference type="OrthoDB" id="5830445at2759"/>
<dbReference type="HOGENOM" id="CLU_1120979_0_0_1"/>
<dbReference type="FunCoup" id="Q9XW20">
    <property type="interactions" value="156"/>
</dbReference>
<dbReference type="STRING" id="6239.Y18D10A.11.1"/>
<evidence type="ECO:0000313" key="4">
    <source>
        <dbReference type="Proteomes" id="UP000001940"/>
    </source>
</evidence>
<dbReference type="RefSeq" id="NP_493249.1">
    <property type="nucleotide sequence ID" value="NM_060848.4"/>
</dbReference>
<proteinExistence type="evidence at protein level"/>
<dbReference type="CTD" id="173153"/>
<reference evidence="3 4" key="1">
    <citation type="journal article" date="1998" name="Science">
        <title>Genome sequence of the nematode C. elegans: a platform for investigating biology.</title>
        <authorList>
            <consortium name="The C. elegans sequencing consortium"/>
            <person name="Sulson J.E."/>
            <person name="Waterston R."/>
        </authorList>
    </citation>
    <scope>NUCLEOTIDE SEQUENCE [LARGE SCALE GENOMIC DNA]</scope>
    <source>
        <strain evidence="3 4">Bristol N2</strain>
    </source>
</reference>
<keyword evidence="2" id="KW-0472">Membrane</keyword>
<dbReference type="PhylomeDB" id="Q9XW20"/>
<accession>Q9XW20</accession>
<dbReference type="Proteomes" id="UP000001940">
    <property type="component" value="Chromosome I"/>
</dbReference>
<evidence type="ECO:0000256" key="1">
    <source>
        <dbReference type="SAM" id="MobiDB-lite"/>
    </source>
</evidence>
<dbReference type="KEGG" id="cel:CELE_Y18D10A.11"/>